<gene>
    <name evidence="3" type="ORF">VI08_09895</name>
</gene>
<protein>
    <submittedName>
        <fullName evidence="3">Energy transducer TonB</fullName>
    </submittedName>
</protein>
<accession>A0A0F3KU16</accession>
<organism evidence="3 4">
    <name type="scientific">Luteibacter yeojuensis</name>
    <dbReference type="NCBI Taxonomy" id="345309"/>
    <lineage>
        <taxon>Bacteria</taxon>
        <taxon>Pseudomonadati</taxon>
        <taxon>Pseudomonadota</taxon>
        <taxon>Gammaproteobacteria</taxon>
        <taxon>Lysobacterales</taxon>
        <taxon>Rhodanobacteraceae</taxon>
        <taxon>Luteibacter</taxon>
    </lineage>
</organism>
<feature type="domain" description="TonB C-terminal" evidence="2">
    <location>
        <begin position="122"/>
        <end position="232"/>
    </location>
</feature>
<dbReference type="PATRIC" id="fig|345309.4.peg.1219"/>
<sequence>MNKQWWVGLAALAMAGTAVAAGPNAARKRAEASMLVTGDITVAPDGSVAGYTLDRAEKLPAEVTGLVAKAAPKWRFEPIVRDGHAVAAKAHMSLRLVARRETPDSDMYTIRITGGSFGDEGAGGEQLSYATRKAPGYPQAAIADRVEGTVYLIVRVGRDGKVEDVAAEQVNLGVVGSDTNMKVWRNVLANPALRVAKEWTFNVPTKGEHVNDPYYIARVPITYHLNRTEVRDDLYGKWEAYVPGPKQDVSWSKESGSVDAVPDDGLYLVNSGLKLTTPIDNG</sequence>
<keyword evidence="4" id="KW-1185">Reference proteome</keyword>
<dbReference type="RefSeq" id="WP_045829426.1">
    <property type="nucleotide sequence ID" value="NZ_JZRB01000019.1"/>
</dbReference>
<keyword evidence="1" id="KW-0732">Signal</keyword>
<evidence type="ECO:0000259" key="2">
    <source>
        <dbReference type="PROSITE" id="PS52015"/>
    </source>
</evidence>
<name>A0A0F3KU16_9GAMM</name>
<dbReference type="EMBL" id="JZRB01000019">
    <property type="protein sequence ID" value="KJV34651.1"/>
    <property type="molecule type" value="Genomic_DNA"/>
</dbReference>
<reference evidence="3 4" key="1">
    <citation type="submission" date="2015-03" db="EMBL/GenBank/DDBJ databases">
        <title>Draft genome sequence of Luteibacter yeojuensis strain SU11.</title>
        <authorList>
            <person name="Sulaiman J."/>
            <person name="Priya K."/>
            <person name="Chan K.-G."/>
        </authorList>
    </citation>
    <scope>NUCLEOTIDE SEQUENCE [LARGE SCALE GENOMIC DNA]</scope>
    <source>
        <strain evidence="3 4">SU11</strain>
    </source>
</reference>
<dbReference type="Gene3D" id="3.30.1150.10">
    <property type="match status" value="1"/>
</dbReference>
<comment type="caution">
    <text evidence="3">The sequence shown here is derived from an EMBL/GenBank/DDBJ whole genome shotgun (WGS) entry which is preliminary data.</text>
</comment>
<feature type="chain" id="PRO_5002463115" evidence="1">
    <location>
        <begin position="21"/>
        <end position="282"/>
    </location>
</feature>
<dbReference type="AlphaFoldDB" id="A0A0F3KU16"/>
<dbReference type="SUPFAM" id="SSF74653">
    <property type="entry name" value="TolA/TonB C-terminal domain"/>
    <property type="match status" value="1"/>
</dbReference>
<dbReference type="OrthoDB" id="5982524at2"/>
<dbReference type="InterPro" id="IPR037682">
    <property type="entry name" value="TonB_C"/>
</dbReference>
<evidence type="ECO:0000313" key="4">
    <source>
        <dbReference type="Proteomes" id="UP000033651"/>
    </source>
</evidence>
<dbReference type="GO" id="GO:0055085">
    <property type="term" value="P:transmembrane transport"/>
    <property type="evidence" value="ECO:0007669"/>
    <property type="project" value="InterPro"/>
</dbReference>
<evidence type="ECO:0000256" key="1">
    <source>
        <dbReference type="SAM" id="SignalP"/>
    </source>
</evidence>
<evidence type="ECO:0000313" key="3">
    <source>
        <dbReference type="EMBL" id="KJV34651.1"/>
    </source>
</evidence>
<dbReference type="Proteomes" id="UP000033651">
    <property type="component" value="Unassembled WGS sequence"/>
</dbReference>
<feature type="signal peptide" evidence="1">
    <location>
        <begin position="1"/>
        <end position="20"/>
    </location>
</feature>
<proteinExistence type="predicted"/>
<dbReference type="PROSITE" id="PS52015">
    <property type="entry name" value="TONB_CTD"/>
    <property type="match status" value="1"/>
</dbReference>